<dbReference type="Gene3D" id="3.30.420.10">
    <property type="entry name" value="Ribonuclease H-like superfamily/Ribonuclease H"/>
    <property type="match status" value="1"/>
</dbReference>
<dbReference type="InterPro" id="IPR038720">
    <property type="entry name" value="YprB_RNase_H-like_dom"/>
</dbReference>
<gene>
    <name evidence="2" type="ORF">A2819_01340</name>
</gene>
<dbReference type="InterPro" id="IPR036397">
    <property type="entry name" value="RNaseH_sf"/>
</dbReference>
<dbReference type="Proteomes" id="UP000176431">
    <property type="component" value="Unassembled WGS sequence"/>
</dbReference>
<dbReference type="AlphaFoldDB" id="A0A1F5B4N0"/>
<reference evidence="2 3" key="1">
    <citation type="journal article" date="2016" name="Nat. Commun.">
        <title>Thousands of microbial genomes shed light on interconnected biogeochemical processes in an aquifer system.</title>
        <authorList>
            <person name="Anantharaman K."/>
            <person name="Brown C.T."/>
            <person name="Hug L.A."/>
            <person name="Sharon I."/>
            <person name="Castelle C.J."/>
            <person name="Probst A.J."/>
            <person name="Thomas B.C."/>
            <person name="Singh A."/>
            <person name="Wilkins M.J."/>
            <person name="Karaoz U."/>
            <person name="Brodie E.L."/>
            <person name="Williams K.H."/>
            <person name="Hubbard S.S."/>
            <person name="Banfield J.F."/>
        </authorList>
    </citation>
    <scope>NUCLEOTIDE SEQUENCE [LARGE SCALE GENOMIC DNA]</scope>
</reference>
<dbReference type="Pfam" id="PF13482">
    <property type="entry name" value="RNase_H_2"/>
    <property type="match status" value="1"/>
</dbReference>
<sequence>MSNHIVLDIETKNLFSDVGGKENLTKLSLSVAGVFSYADNAFLIFTESEMPNFEKLLQKSDLIIGFNIDHFDLPVLQKYLSVDLNKIPTLDIMNEVVSKMGHRVSLDDLVSNTLGKRKSANGLMAVQYWREGRIDELKKYCLDDVRLTRDLYEHGLKNGEIKFTARDANLPYIKAIKVDWSKYADFQAETVSYTIQNLFS</sequence>
<dbReference type="InterPro" id="IPR012337">
    <property type="entry name" value="RNaseH-like_sf"/>
</dbReference>
<evidence type="ECO:0000259" key="1">
    <source>
        <dbReference type="Pfam" id="PF13482"/>
    </source>
</evidence>
<feature type="domain" description="YprB ribonuclease H-like" evidence="1">
    <location>
        <begin position="7"/>
        <end position="154"/>
    </location>
</feature>
<name>A0A1F5B4N0_9BACT</name>
<dbReference type="SUPFAM" id="SSF53098">
    <property type="entry name" value="Ribonuclease H-like"/>
    <property type="match status" value="1"/>
</dbReference>
<organism evidence="2 3">
    <name type="scientific">Candidatus Azambacteria bacterium RIFCSPHIGHO2_01_FULL_40_24</name>
    <dbReference type="NCBI Taxonomy" id="1797301"/>
    <lineage>
        <taxon>Bacteria</taxon>
        <taxon>Candidatus Azamiibacteriota</taxon>
    </lineage>
</organism>
<comment type="caution">
    <text evidence="2">The sequence shown here is derived from an EMBL/GenBank/DDBJ whole genome shotgun (WGS) entry which is preliminary data.</text>
</comment>
<evidence type="ECO:0000313" key="3">
    <source>
        <dbReference type="Proteomes" id="UP000176431"/>
    </source>
</evidence>
<proteinExistence type="predicted"/>
<accession>A0A1F5B4N0</accession>
<evidence type="ECO:0000313" key="2">
    <source>
        <dbReference type="EMBL" id="OGD25558.1"/>
    </source>
</evidence>
<protein>
    <recommendedName>
        <fullName evidence="1">YprB ribonuclease H-like domain-containing protein</fullName>
    </recommendedName>
</protein>
<dbReference type="GO" id="GO:0003676">
    <property type="term" value="F:nucleic acid binding"/>
    <property type="evidence" value="ECO:0007669"/>
    <property type="project" value="InterPro"/>
</dbReference>
<dbReference type="EMBL" id="MEYK01000009">
    <property type="protein sequence ID" value="OGD25558.1"/>
    <property type="molecule type" value="Genomic_DNA"/>
</dbReference>